<dbReference type="EMBL" id="CP000254">
    <property type="protein sequence ID" value="ABD40148.1"/>
    <property type="molecule type" value="Genomic_DNA"/>
</dbReference>
<dbReference type="EnsemblBacteria" id="ABD40148">
    <property type="protein sequence ID" value="ABD40148"/>
    <property type="gene ID" value="Mhun_0383"/>
</dbReference>
<dbReference type="SUPFAM" id="SSF88713">
    <property type="entry name" value="Glycoside hydrolase/deacetylase"/>
    <property type="match status" value="1"/>
</dbReference>
<dbReference type="InterPro" id="IPR011330">
    <property type="entry name" value="Glyco_hydro/deAcase_b/a-brl"/>
</dbReference>
<dbReference type="OrthoDB" id="371704at2157"/>
<dbReference type="STRING" id="323259.Mhun_0383"/>
<gene>
    <name evidence="1" type="ordered locus">Mhun_0383</name>
</gene>
<dbReference type="HOGENOM" id="CLU_046673_2_0_2"/>
<dbReference type="KEGG" id="mhu:Mhun_0383"/>
<dbReference type="Gene3D" id="3.20.20.370">
    <property type="entry name" value="Glycoside hydrolase/deacetylase"/>
    <property type="match status" value="1"/>
</dbReference>
<dbReference type="AlphaFoldDB" id="Q2FN23"/>
<organism evidence="1 2">
    <name type="scientific">Methanospirillum hungatei JF-1 (strain ATCC 27890 / DSM 864 / NBRC 100397 / JF-1)</name>
    <dbReference type="NCBI Taxonomy" id="323259"/>
    <lineage>
        <taxon>Archaea</taxon>
        <taxon>Methanobacteriati</taxon>
        <taxon>Methanobacteriota</taxon>
        <taxon>Stenosarchaea group</taxon>
        <taxon>Methanomicrobia</taxon>
        <taxon>Methanomicrobiales</taxon>
        <taxon>Methanospirillaceae</taxon>
        <taxon>Methanospirillum</taxon>
    </lineage>
</organism>
<dbReference type="GO" id="GO:0005975">
    <property type="term" value="P:carbohydrate metabolic process"/>
    <property type="evidence" value="ECO:0007669"/>
    <property type="project" value="InterPro"/>
</dbReference>
<accession>Q2FN23</accession>
<dbReference type="GeneID" id="3922875"/>
<dbReference type="RefSeq" id="WP_011447442.1">
    <property type="nucleotide sequence ID" value="NC_007796.1"/>
</dbReference>
<proteinExistence type="predicted"/>
<sequence length="342" mass="40030">MGFEFLKSERPDLWDRFTRREEYENPIRDMYGRFPYWASRERDIFRPSVSEYLFEQGLVNPEYPDGCEFAVWVTHDIDIIYGSPYTKLIAGCLAIKQGDTKTAKQEILSLHTKKKPYFNFDEILSLEEKYGVKSTWFFQALNPGEPEFRYFLSDIECVFGDILEAGGEIGLHGGFEAPYNLDKLLLEKSRLEKILGQKVAGYRNHFLKFQMPDTLELLAQAGFSYDSTLGYADCIGFRTGMCHPYKPVNLNTGKEINIIELPLHIMEGSMFHHYMRLNFDMGWKLVQQIIERVQGCQGILVINWHNTSYREWSVERKLLEKILGYCQEKDAWMRTNIDAHQK</sequence>
<dbReference type="Proteomes" id="UP000001941">
    <property type="component" value="Chromosome"/>
</dbReference>
<keyword evidence="2" id="KW-1185">Reference proteome</keyword>
<reference evidence="2" key="1">
    <citation type="journal article" date="2016" name="Stand. Genomic Sci.">
        <title>Complete genome sequence of Methanospirillum hungatei type strain JF1.</title>
        <authorList>
            <person name="Gunsalus R.P."/>
            <person name="Cook L.E."/>
            <person name="Crable B."/>
            <person name="Rohlin L."/>
            <person name="McDonald E."/>
            <person name="Mouttaki H."/>
            <person name="Sieber J.R."/>
            <person name="Poweleit N."/>
            <person name="Zhou H."/>
            <person name="Lapidus A.L."/>
            <person name="Daligault H.E."/>
            <person name="Land M."/>
            <person name="Gilna P."/>
            <person name="Ivanova N."/>
            <person name="Kyrpides N."/>
            <person name="Culley D.E."/>
            <person name="McInerney M.J."/>
        </authorList>
    </citation>
    <scope>NUCLEOTIDE SEQUENCE [LARGE SCALE GENOMIC DNA]</scope>
    <source>
        <strain evidence="2">ATCC 27890 / DSM 864 / NBRC 100397 / JF-1</strain>
    </source>
</reference>
<protein>
    <recommendedName>
        <fullName evidence="3">Polysaccharide deacetylase</fullName>
    </recommendedName>
</protein>
<evidence type="ECO:0000313" key="1">
    <source>
        <dbReference type="EMBL" id="ABD40148.1"/>
    </source>
</evidence>
<name>Q2FN23_METHJ</name>
<evidence type="ECO:0000313" key="2">
    <source>
        <dbReference type="Proteomes" id="UP000001941"/>
    </source>
</evidence>
<dbReference type="CDD" id="cd10931">
    <property type="entry name" value="CE4_u7"/>
    <property type="match status" value="1"/>
</dbReference>
<dbReference type="eggNOG" id="arCOG02877">
    <property type="taxonomic scope" value="Archaea"/>
</dbReference>
<dbReference type="InParanoid" id="Q2FN23"/>
<evidence type="ECO:0008006" key="3">
    <source>
        <dbReference type="Google" id="ProtNLM"/>
    </source>
</evidence>